<dbReference type="GO" id="GO:0005737">
    <property type="term" value="C:cytoplasm"/>
    <property type="evidence" value="ECO:0007669"/>
    <property type="project" value="TreeGrafter"/>
</dbReference>
<sequence length="1195" mass="136144">MRFVERGNSFVLMWKLQDGTMMRDLATEAIQTACIIQKHFGRYETDVGVTLRVKLAIASGKIYFTSIGDPQRISHYIITGQPVWDVKFAEGLCKGGDIIVAASSWQLADRNEYVFKTLPDGVHTLILSCNIMWDQTKGTYADSEMAINTDTNSEKLFPKLSVLEHIGPDTLRTRKTHTELKTFSSPFNTDYSLRPKVIKVAKQRLKKELQSYILRPVVRSVKMDEPLEYLTEIRQVVIVFINIVTANIGPRKLILLVNAVYKTPFSFVHLIFSDPLQFNISTTSQTRENTLLFHLKSLRYPEFLCALNPVFNVKYRVSSYYLNLSVSEKRTILEKLIFKLVVSCFNQPWVVITDDTHNADEQSLSLLATIIEHHHIFFVFSFGKMEITDRKHQISKILEKAKIIDLMGLDKWFHAALACQLLKVSAIPAELEKVIQEKSMGNPGWIESYLVSLLQIEGIRLKEIPKSSMKEMGLVAPPAIMLEQRKHSKVYNSLNDEPVEERSDGWKMYETSYGASCTRLDHEKREFQVHDEETSKTVQTLPENGHDDSRIMKNCKASSSNQPITEELIHVCLVPRVSLLEEVTPEVTMDVLILKRFDSLSPLEQYLLKCAAVLGEIVDRAMLQNLMVESSTYDVAVAVFNLFNMRILGCASGDSARSNAPIMFFTNIKSPNLGTEIKCGCPGVAGKKTFDGFPDYANCLLMRFKIAKFRETTYRLLTEYQKIELHKKALKYLQRNTRRCGPCGRGFFAKLMGKVHEDSVRDSKRMRNNLSEEFSDYSADGTDREDFEEEEMKRRSSLVLNPSAGLVVPKTFEGVDFRDCQCNLILVNAYTQILEHCRGIDRKDKTLTTILEFVEVLLAAYNVAYATKLLCDAEEILGKIFVDNEDELVKCPLLKAKIKTLQGKCHLQIGLVDEALKSFAEAVATLGYDFPKTTIMINVKSRILLGYQKIMLMYWGGYLIGVDEGDAADYNSQLAICLSQLFVVFRIKEMQDHARLAAIWSLNSALTSNNDFVTMCHAFANMIVIADNYQYQGLIPWLENGGIAFCNQREDALELEELKAIIELYTKVSFSRLLREERVQASQLGGIALRLAKTVKSVRQELMIFPRVIQSLMVDKKMEKIVSLMKELELVANSIVDQSGRLWYHAFCVDLQLECGVTIASFKKCEKFYQLEGDSDVHLNDPEAKKRFLTSMWLW</sequence>
<dbReference type="Gene3D" id="3.30.70.1230">
    <property type="entry name" value="Nucleotide cyclase"/>
    <property type="match status" value="1"/>
</dbReference>
<dbReference type="OrthoDB" id="194468at2759"/>
<keyword evidence="3" id="KW-0456">Lyase</keyword>
<dbReference type="KEGG" id="fas:105271846"/>
<evidence type="ECO:0000256" key="4">
    <source>
        <dbReference type="SAM" id="MobiDB-lite"/>
    </source>
</evidence>
<dbReference type="GeneID" id="105271846"/>
<dbReference type="RefSeq" id="XP_011311934.1">
    <property type="nucleotide sequence ID" value="XM_011313632.1"/>
</dbReference>
<protein>
    <submittedName>
        <fullName evidence="6">Adenylate cyclase type 10-like</fullName>
    </submittedName>
</protein>
<accession>A0A9R1TMJ2</accession>
<evidence type="ECO:0000256" key="2">
    <source>
        <dbReference type="ARBA" id="ARBA00022840"/>
    </source>
</evidence>
<keyword evidence="1" id="KW-0547">Nucleotide-binding</keyword>
<dbReference type="AlphaFoldDB" id="A0A9R1TMJ2"/>
<dbReference type="GO" id="GO:0004016">
    <property type="term" value="F:adenylate cyclase activity"/>
    <property type="evidence" value="ECO:0007669"/>
    <property type="project" value="TreeGrafter"/>
</dbReference>
<dbReference type="InterPro" id="IPR029787">
    <property type="entry name" value="Nucleotide_cyclase"/>
</dbReference>
<dbReference type="Proteomes" id="UP000694866">
    <property type="component" value="Unplaced"/>
</dbReference>
<reference evidence="6" key="1">
    <citation type="submission" date="2025-08" db="UniProtKB">
        <authorList>
            <consortium name="RefSeq"/>
        </authorList>
    </citation>
    <scope>IDENTIFICATION</scope>
    <source>
        <strain evidence="6">USDA-PBARC FA_bdor</strain>
        <tissue evidence="6">Whole organism</tissue>
    </source>
</reference>
<proteinExistence type="predicted"/>
<evidence type="ECO:0000313" key="5">
    <source>
        <dbReference type="Proteomes" id="UP000694866"/>
    </source>
</evidence>
<evidence type="ECO:0000256" key="3">
    <source>
        <dbReference type="ARBA" id="ARBA00023239"/>
    </source>
</evidence>
<keyword evidence="5" id="KW-1185">Reference proteome</keyword>
<evidence type="ECO:0000256" key="1">
    <source>
        <dbReference type="ARBA" id="ARBA00022741"/>
    </source>
</evidence>
<name>A0A9R1TMJ2_9HYME</name>
<keyword evidence="2" id="KW-0067">ATP-binding</keyword>
<organism evidence="5 6">
    <name type="scientific">Fopius arisanus</name>
    <dbReference type="NCBI Taxonomy" id="64838"/>
    <lineage>
        <taxon>Eukaryota</taxon>
        <taxon>Metazoa</taxon>
        <taxon>Ecdysozoa</taxon>
        <taxon>Arthropoda</taxon>
        <taxon>Hexapoda</taxon>
        <taxon>Insecta</taxon>
        <taxon>Pterygota</taxon>
        <taxon>Neoptera</taxon>
        <taxon>Endopterygota</taxon>
        <taxon>Hymenoptera</taxon>
        <taxon>Apocrita</taxon>
        <taxon>Ichneumonoidea</taxon>
        <taxon>Braconidae</taxon>
        <taxon>Opiinae</taxon>
        <taxon>Fopius</taxon>
    </lineage>
</organism>
<dbReference type="PANTHER" id="PTHR16305">
    <property type="entry name" value="TESTICULAR SOLUBLE ADENYLYL CYCLASE"/>
    <property type="match status" value="1"/>
</dbReference>
<feature type="region of interest" description="Disordered" evidence="4">
    <location>
        <begin position="529"/>
        <end position="550"/>
    </location>
</feature>
<evidence type="ECO:0000313" key="6">
    <source>
        <dbReference type="RefSeq" id="XP_011311934.1"/>
    </source>
</evidence>
<gene>
    <name evidence="6" type="primary">LOC105271846</name>
</gene>
<dbReference type="GO" id="GO:0005524">
    <property type="term" value="F:ATP binding"/>
    <property type="evidence" value="ECO:0007669"/>
    <property type="project" value="UniProtKB-KW"/>
</dbReference>
<dbReference type="PANTHER" id="PTHR16305:SF28">
    <property type="entry name" value="GUANYLATE CYCLASE DOMAIN-CONTAINING PROTEIN"/>
    <property type="match status" value="1"/>
</dbReference>
<dbReference type="SUPFAM" id="SSF55073">
    <property type="entry name" value="Nucleotide cyclase"/>
    <property type="match status" value="1"/>
</dbReference>